<organism evidence="1 2">
    <name type="scientific">Paraherbaspirillum soli</name>
    <dbReference type="NCBI Taxonomy" id="631222"/>
    <lineage>
        <taxon>Bacteria</taxon>
        <taxon>Pseudomonadati</taxon>
        <taxon>Pseudomonadota</taxon>
        <taxon>Betaproteobacteria</taxon>
        <taxon>Burkholderiales</taxon>
        <taxon>Oxalobacteraceae</taxon>
        <taxon>Paraherbaspirillum</taxon>
    </lineage>
</organism>
<dbReference type="SUPFAM" id="SSF52058">
    <property type="entry name" value="L domain-like"/>
    <property type="match status" value="1"/>
</dbReference>
<dbReference type="RefSeq" id="WP_378997463.1">
    <property type="nucleotide sequence ID" value="NZ_JBHSMT010000014.1"/>
</dbReference>
<dbReference type="Proteomes" id="UP001596045">
    <property type="component" value="Unassembled WGS sequence"/>
</dbReference>
<protein>
    <recommendedName>
        <fullName evidence="3">Leucine-rich repeat domain-containing protein</fullName>
    </recommendedName>
</protein>
<dbReference type="EMBL" id="JBHSMT010000014">
    <property type="protein sequence ID" value="MFC5474359.1"/>
    <property type="molecule type" value="Genomic_DNA"/>
</dbReference>
<keyword evidence="2" id="KW-1185">Reference proteome</keyword>
<proteinExistence type="predicted"/>
<name>A0ABW0M832_9BURK</name>
<dbReference type="Gene3D" id="3.80.10.10">
    <property type="entry name" value="Ribonuclease Inhibitor"/>
    <property type="match status" value="1"/>
</dbReference>
<accession>A0ABW0M832</accession>
<evidence type="ECO:0000313" key="1">
    <source>
        <dbReference type="EMBL" id="MFC5474359.1"/>
    </source>
</evidence>
<sequence length="312" mass="35256">MMENTLEAYFVENRTQYLSPDLEGCYCVGNKDLCSYLEDDGAVRIAWGTEPKAENLASIKKLYLLPTMAQIKNAELPPYVRQLKNLQFLSIPFPFLLNLTRGSLPDNLKCLVIENSYDYEDSLKGKEIAWPDISLPALKAMAFLGDYEASTMWHRLHIKNGHVPSLEFLKTYVDKAGAVLDAVSQFDGLKTLELSKVGKHNIFEHVSKELVALEISGASADFPISNMTSLQKIEMLSLFDIKSEIDCEIFLDFPALKEVEMVDSKKIKNIDALLECKHLMSILLLNCGNPLKKEGKQRFKAADFKRLDVDYS</sequence>
<comment type="caution">
    <text evidence="1">The sequence shown here is derived from an EMBL/GenBank/DDBJ whole genome shotgun (WGS) entry which is preliminary data.</text>
</comment>
<gene>
    <name evidence="1" type="ORF">ACFPM8_10355</name>
</gene>
<reference evidence="2" key="1">
    <citation type="journal article" date="2019" name="Int. J. Syst. Evol. Microbiol.">
        <title>The Global Catalogue of Microorganisms (GCM) 10K type strain sequencing project: providing services to taxonomists for standard genome sequencing and annotation.</title>
        <authorList>
            <consortium name="The Broad Institute Genomics Platform"/>
            <consortium name="The Broad Institute Genome Sequencing Center for Infectious Disease"/>
            <person name="Wu L."/>
            <person name="Ma J."/>
        </authorList>
    </citation>
    <scope>NUCLEOTIDE SEQUENCE [LARGE SCALE GENOMIC DNA]</scope>
    <source>
        <strain evidence="2">JCM 17066</strain>
    </source>
</reference>
<dbReference type="InterPro" id="IPR032675">
    <property type="entry name" value="LRR_dom_sf"/>
</dbReference>
<evidence type="ECO:0000313" key="2">
    <source>
        <dbReference type="Proteomes" id="UP001596045"/>
    </source>
</evidence>
<evidence type="ECO:0008006" key="3">
    <source>
        <dbReference type="Google" id="ProtNLM"/>
    </source>
</evidence>